<sequence length="224" mass="25017">MHNSVMALRLDELSRSTRPFVTRGSRVVRCDGCLLPQKQCICSVRPAPVAESAFLFLMAKGESYKPSNTGRLIADVAKNNFAFNWSRTEPQPELLALLNDNRYMPVIIFPHENAAPERCIHSAPVATGKTPLFIMLDGTWREAGRMFRKSAYLQHLPVLGIQPQALSDYALREATRDFQLCTAEVGIEVLKLAGEPGAAAILQDYFSHFREKYLAGKPHSKART</sequence>
<feature type="domain" description="DTW" evidence="5">
    <location>
        <begin position="26"/>
        <end position="218"/>
    </location>
</feature>
<keyword evidence="2" id="KW-0808">Transferase</keyword>
<comment type="caution">
    <text evidence="6">The sequence shown here is derived from an EMBL/GenBank/DDBJ whole genome shotgun (WGS) entry which is preliminary data.</text>
</comment>
<evidence type="ECO:0000259" key="5">
    <source>
        <dbReference type="SMART" id="SM01144"/>
    </source>
</evidence>
<evidence type="ECO:0000256" key="4">
    <source>
        <dbReference type="ARBA" id="ARBA00022694"/>
    </source>
</evidence>
<evidence type="ECO:0000256" key="2">
    <source>
        <dbReference type="ARBA" id="ARBA00022679"/>
    </source>
</evidence>
<dbReference type="EC" id="2.5.1.25" evidence="1"/>
<keyword evidence="3" id="KW-0949">S-adenosyl-L-methionine</keyword>
<evidence type="ECO:0000256" key="3">
    <source>
        <dbReference type="ARBA" id="ARBA00022691"/>
    </source>
</evidence>
<proteinExistence type="predicted"/>
<dbReference type="Proteomes" id="UP000175691">
    <property type="component" value="Unassembled WGS sequence"/>
</dbReference>
<dbReference type="AlphaFoldDB" id="A0A1E7ZAI8"/>
<dbReference type="EMBL" id="MDHN01000029">
    <property type="protein sequence ID" value="OFC70487.1"/>
    <property type="molecule type" value="Genomic_DNA"/>
</dbReference>
<evidence type="ECO:0000256" key="1">
    <source>
        <dbReference type="ARBA" id="ARBA00012386"/>
    </source>
</evidence>
<dbReference type="PANTHER" id="PTHR21392">
    <property type="entry name" value="TRNA-URIDINE AMINOCARBOXYPROPYLTRANSFERASE 2"/>
    <property type="match status" value="1"/>
</dbReference>
<dbReference type="GO" id="GO:0008033">
    <property type="term" value="P:tRNA processing"/>
    <property type="evidence" value="ECO:0007669"/>
    <property type="project" value="UniProtKB-KW"/>
</dbReference>
<name>A0A1E7ZAI8_9ALTE</name>
<dbReference type="SMART" id="SM01144">
    <property type="entry name" value="DTW"/>
    <property type="match status" value="1"/>
</dbReference>
<gene>
    <name evidence="6" type="ORF">BFC18_14135</name>
</gene>
<evidence type="ECO:0000313" key="7">
    <source>
        <dbReference type="Proteomes" id="UP000175691"/>
    </source>
</evidence>
<reference evidence="6 7" key="1">
    <citation type="submission" date="2016-08" db="EMBL/GenBank/DDBJ databases">
        <authorList>
            <person name="Seilhamer J.J."/>
        </authorList>
    </citation>
    <scope>NUCLEOTIDE SEQUENCE [LARGE SCALE GENOMIC DNA]</scope>
    <source>
        <strain evidence="6 7">KCTC 42603</strain>
    </source>
</reference>
<dbReference type="InterPro" id="IPR005636">
    <property type="entry name" value="DTW"/>
</dbReference>
<dbReference type="STRING" id="1656094.BFC18_14135"/>
<organism evidence="6 7">
    <name type="scientific">Alteromonas confluentis</name>
    <dbReference type="NCBI Taxonomy" id="1656094"/>
    <lineage>
        <taxon>Bacteria</taxon>
        <taxon>Pseudomonadati</taxon>
        <taxon>Pseudomonadota</taxon>
        <taxon>Gammaproteobacteria</taxon>
        <taxon>Alteromonadales</taxon>
        <taxon>Alteromonadaceae</taxon>
        <taxon>Alteromonas/Salinimonas group</taxon>
        <taxon>Alteromonas</taxon>
    </lineage>
</organism>
<dbReference type="Pfam" id="PF03942">
    <property type="entry name" value="DTW"/>
    <property type="match status" value="1"/>
</dbReference>
<dbReference type="GO" id="GO:0016432">
    <property type="term" value="F:tRNA-uridine aminocarboxypropyltransferase activity"/>
    <property type="evidence" value="ECO:0007669"/>
    <property type="project" value="UniProtKB-EC"/>
</dbReference>
<keyword evidence="4" id="KW-0819">tRNA processing</keyword>
<dbReference type="PANTHER" id="PTHR21392:SF1">
    <property type="entry name" value="TRNA-URIDINE AMINOCARBOXYPROPYLTRANSFERASE"/>
    <property type="match status" value="1"/>
</dbReference>
<keyword evidence="7" id="KW-1185">Reference proteome</keyword>
<accession>A0A1E7ZAI8</accession>
<dbReference type="InterPro" id="IPR039262">
    <property type="entry name" value="DTWD2/TAPT"/>
</dbReference>
<evidence type="ECO:0000313" key="6">
    <source>
        <dbReference type="EMBL" id="OFC70487.1"/>
    </source>
</evidence>
<protein>
    <recommendedName>
        <fullName evidence="1">tRNA-uridine aminocarboxypropyltransferase</fullName>
        <ecNumber evidence="1">2.5.1.25</ecNumber>
    </recommendedName>
</protein>